<accession>A0A6A6JUT6</accession>
<keyword evidence="15" id="KW-1185">Reference proteome</keyword>
<feature type="binding site" evidence="12">
    <location>
        <position position="307"/>
    </location>
    <ligand>
        <name>K(+)</name>
        <dbReference type="ChEBI" id="CHEBI:29103"/>
    </ligand>
</feature>
<keyword evidence="6 12" id="KW-0547">Nucleotide-binding</keyword>
<evidence type="ECO:0000256" key="10">
    <source>
        <dbReference type="ARBA" id="ARBA00022958"/>
    </source>
</evidence>
<evidence type="ECO:0000256" key="12">
    <source>
        <dbReference type="HAMAP-Rule" id="MF_03215"/>
    </source>
</evidence>
<dbReference type="SUPFAM" id="SSF53613">
    <property type="entry name" value="Ribokinase-like"/>
    <property type="match status" value="1"/>
</dbReference>
<dbReference type="GO" id="GO:0005524">
    <property type="term" value="F:ATP binding"/>
    <property type="evidence" value="ECO:0007669"/>
    <property type="project" value="UniProtKB-UniRule"/>
</dbReference>
<dbReference type="PROSITE" id="PS00584">
    <property type="entry name" value="PFKB_KINASES_2"/>
    <property type="match status" value="1"/>
</dbReference>
<keyword evidence="5 12" id="KW-0479">Metal-binding</keyword>
<dbReference type="InterPro" id="IPR011611">
    <property type="entry name" value="PfkB_dom"/>
</dbReference>
<dbReference type="RefSeq" id="XP_033657523.1">
    <property type="nucleotide sequence ID" value="XM_033795190.1"/>
</dbReference>
<dbReference type="Proteomes" id="UP000800097">
    <property type="component" value="Unassembled WGS sequence"/>
</dbReference>
<gene>
    <name evidence="14" type="ORF">EI97DRAFT_369429</name>
</gene>
<comment type="caution">
    <text evidence="12">Lacks conserved residue(s) required for the propagation of feature annotation.</text>
</comment>
<evidence type="ECO:0000256" key="4">
    <source>
        <dbReference type="ARBA" id="ARBA00022679"/>
    </source>
</evidence>
<dbReference type="EC" id="2.7.1.15" evidence="2 12"/>
<comment type="cofactor">
    <cofactor evidence="12">
        <name>Mg(2+)</name>
        <dbReference type="ChEBI" id="CHEBI:18420"/>
    </cofactor>
    <text evidence="12">Requires a divalent cation, most likely magnesium in vivo, as an electrophilic catalyst to aid phosphoryl group transfer. It is the chelate of the metal and the nucleotide that is the actual substrate.</text>
</comment>
<proteinExistence type="inferred from homology"/>
<feature type="active site" description="Proton acceptor" evidence="12">
    <location>
        <position position="269"/>
    </location>
</feature>
<feature type="binding site" evidence="12">
    <location>
        <position position="301"/>
    </location>
    <ligand>
        <name>ATP</name>
        <dbReference type="ChEBI" id="CHEBI:30616"/>
    </ligand>
</feature>
<comment type="subcellular location">
    <subcellularLocation>
        <location evidence="12">Cytoplasm</location>
    </subcellularLocation>
    <subcellularLocation>
        <location evidence="12">Nucleus</location>
    </subcellularLocation>
</comment>
<dbReference type="OrthoDB" id="415590at2759"/>
<feature type="binding site" evidence="12">
    <location>
        <begin position="231"/>
        <end position="236"/>
    </location>
    <ligand>
        <name>ATP</name>
        <dbReference type="ChEBI" id="CHEBI:30616"/>
    </ligand>
</feature>
<comment type="pathway">
    <text evidence="12">Carbohydrate metabolism; D-ribose degradation; D-ribose 5-phosphate from beta-D-ribopyranose: step 2/2.</text>
</comment>
<dbReference type="EMBL" id="ML986485">
    <property type="protein sequence ID" value="KAF2279984.1"/>
    <property type="molecule type" value="Genomic_DNA"/>
</dbReference>
<dbReference type="PANTHER" id="PTHR10584:SF166">
    <property type="entry name" value="RIBOKINASE"/>
    <property type="match status" value="1"/>
</dbReference>
<dbReference type="InterPro" id="IPR002173">
    <property type="entry name" value="Carboh/pur_kinase_PfkB_CS"/>
</dbReference>
<keyword evidence="10 12" id="KW-0630">Potassium</keyword>
<dbReference type="GO" id="GO:0019303">
    <property type="term" value="P:D-ribose catabolic process"/>
    <property type="evidence" value="ECO:0007669"/>
    <property type="project" value="UniProtKB-UniRule"/>
</dbReference>
<feature type="binding site" evidence="12">
    <location>
        <position position="310"/>
    </location>
    <ligand>
        <name>K(+)</name>
        <dbReference type="ChEBI" id="CHEBI:29103"/>
    </ligand>
</feature>
<feature type="binding site" evidence="12">
    <location>
        <position position="312"/>
    </location>
    <ligand>
        <name>K(+)</name>
        <dbReference type="ChEBI" id="CHEBI:29103"/>
    </ligand>
</feature>
<feature type="binding site" evidence="12">
    <location>
        <position position="197"/>
    </location>
    <ligand>
        <name>ATP</name>
        <dbReference type="ChEBI" id="CHEBI:30616"/>
    </ligand>
</feature>
<name>A0A6A6JUT6_WESOR</name>
<evidence type="ECO:0000256" key="11">
    <source>
        <dbReference type="ARBA" id="ARBA00023277"/>
    </source>
</evidence>
<reference evidence="14" key="1">
    <citation type="journal article" date="2020" name="Stud. Mycol.">
        <title>101 Dothideomycetes genomes: a test case for predicting lifestyles and emergence of pathogens.</title>
        <authorList>
            <person name="Haridas S."/>
            <person name="Albert R."/>
            <person name="Binder M."/>
            <person name="Bloem J."/>
            <person name="Labutti K."/>
            <person name="Salamov A."/>
            <person name="Andreopoulos B."/>
            <person name="Baker S."/>
            <person name="Barry K."/>
            <person name="Bills G."/>
            <person name="Bluhm B."/>
            <person name="Cannon C."/>
            <person name="Castanera R."/>
            <person name="Culley D."/>
            <person name="Daum C."/>
            <person name="Ezra D."/>
            <person name="Gonzalez J."/>
            <person name="Henrissat B."/>
            <person name="Kuo A."/>
            <person name="Liang C."/>
            <person name="Lipzen A."/>
            <person name="Lutzoni F."/>
            <person name="Magnuson J."/>
            <person name="Mondo S."/>
            <person name="Nolan M."/>
            <person name="Ohm R."/>
            <person name="Pangilinan J."/>
            <person name="Park H.-J."/>
            <person name="Ramirez L."/>
            <person name="Alfaro M."/>
            <person name="Sun H."/>
            <person name="Tritt A."/>
            <person name="Yoshinaga Y."/>
            <person name="Zwiers L.-H."/>
            <person name="Turgeon B."/>
            <person name="Goodwin S."/>
            <person name="Spatafora J."/>
            <person name="Crous P."/>
            <person name="Grigoriev I."/>
        </authorList>
    </citation>
    <scope>NUCLEOTIDE SEQUENCE</scope>
    <source>
        <strain evidence="14">CBS 379.55</strain>
    </source>
</reference>
<dbReference type="GO" id="GO:0005737">
    <property type="term" value="C:cytoplasm"/>
    <property type="evidence" value="ECO:0007669"/>
    <property type="project" value="UniProtKB-SubCell"/>
</dbReference>
<dbReference type="UniPathway" id="UPA00916">
    <property type="reaction ID" value="UER00889"/>
</dbReference>
<organism evidence="14 15">
    <name type="scientific">Westerdykella ornata</name>
    <dbReference type="NCBI Taxonomy" id="318751"/>
    <lineage>
        <taxon>Eukaryota</taxon>
        <taxon>Fungi</taxon>
        <taxon>Dikarya</taxon>
        <taxon>Ascomycota</taxon>
        <taxon>Pezizomycotina</taxon>
        <taxon>Dothideomycetes</taxon>
        <taxon>Pleosporomycetidae</taxon>
        <taxon>Pleosporales</taxon>
        <taxon>Sporormiaceae</taxon>
        <taxon>Westerdykella</taxon>
    </lineage>
</organism>
<comment type="similarity">
    <text evidence="1">Belongs to the carbohydrate kinase pfkB family.</text>
</comment>
<evidence type="ECO:0000256" key="6">
    <source>
        <dbReference type="ARBA" id="ARBA00022741"/>
    </source>
</evidence>
<dbReference type="HAMAP" id="MF_01987">
    <property type="entry name" value="Ribokinase"/>
    <property type="match status" value="1"/>
</dbReference>
<feature type="binding site" evidence="12">
    <location>
        <position position="153"/>
    </location>
    <ligand>
        <name>substrate</name>
    </ligand>
</feature>
<evidence type="ECO:0000256" key="9">
    <source>
        <dbReference type="ARBA" id="ARBA00022842"/>
    </source>
</evidence>
<comment type="catalytic activity">
    <reaction evidence="12">
        <text>D-ribose + ATP = D-ribose 5-phosphate + ADP + H(+)</text>
        <dbReference type="Rhea" id="RHEA:13697"/>
        <dbReference type="ChEBI" id="CHEBI:15378"/>
        <dbReference type="ChEBI" id="CHEBI:30616"/>
        <dbReference type="ChEBI" id="CHEBI:47013"/>
        <dbReference type="ChEBI" id="CHEBI:78346"/>
        <dbReference type="ChEBI" id="CHEBI:456216"/>
        <dbReference type="EC" id="2.7.1.15"/>
    </reaction>
</comment>
<evidence type="ECO:0000256" key="8">
    <source>
        <dbReference type="ARBA" id="ARBA00022840"/>
    </source>
</evidence>
<dbReference type="InterPro" id="IPR029056">
    <property type="entry name" value="Ribokinase-like"/>
</dbReference>
<keyword evidence="9 12" id="KW-0460">Magnesium</keyword>
<dbReference type="Pfam" id="PF00294">
    <property type="entry name" value="PfkB"/>
    <property type="match status" value="1"/>
</dbReference>
<sequence>MSAKQSIISVIGSLNVDLVTRTQRVPVGGETLTSESFSIGYGGKGANQAVACARLSRTQSQALNGEASDIEVRMVGAVGDDEFSPGFLESLRKDGVRTEMVEVLKGKKTGVAVIIVETGTGENRILVSPGANGEVPVQDLVVGDEGLVLFQLELPLEVVLHNMRIAREKGVEVIINPAPAVPLPEEAYKGLGHLLVNETEAAILSGIDNPTNWDEVAAVFISRGVKNVVITLGGEGVYYQTEKRHAQSKPGTLVPARKVKVVDTTAAGDTFTGAYSVAVARWKSGPEATEFDLDAAVAYANRASSMTVQKQGAQSSIPWIDEVPTA</sequence>
<feature type="binding site" evidence="12">
    <location>
        <begin position="268"/>
        <end position="269"/>
    </location>
    <ligand>
        <name>ATP</name>
        <dbReference type="ChEBI" id="CHEBI:30616"/>
    </ligand>
</feature>
<feature type="binding site" evidence="12">
    <location>
        <begin position="15"/>
        <end position="17"/>
    </location>
    <ligand>
        <name>substrate</name>
    </ligand>
</feature>
<evidence type="ECO:0000256" key="1">
    <source>
        <dbReference type="ARBA" id="ARBA00005380"/>
    </source>
</evidence>
<keyword evidence="11 12" id="KW-0119">Carbohydrate metabolism</keyword>
<evidence type="ECO:0000259" key="13">
    <source>
        <dbReference type="Pfam" id="PF00294"/>
    </source>
</evidence>
<comment type="similarity">
    <text evidence="12">Belongs to the carbohydrate kinase PfkB family. Ribokinase subfamily.</text>
</comment>
<dbReference type="GO" id="GO:0004747">
    <property type="term" value="F:ribokinase activity"/>
    <property type="evidence" value="ECO:0007669"/>
    <property type="project" value="UniProtKB-UniRule"/>
</dbReference>
<dbReference type="GO" id="GO:0005634">
    <property type="term" value="C:nucleus"/>
    <property type="evidence" value="ECO:0007669"/>
    <property type="project" value="UniProtKB-SubCell"/>
</dbReference>
<evidence type="ECO:0000256" key="7">
    <source>
        <dbReference type="ARBA" id="ARBA00022777"/>
    </source>
</evidence>
<evidence type="ECO:0000256" key="2">
    <source>
        <dbReference type="ARBA" id="ARBA00012035"/>
    </source>
</evidence>
<feature type="binding site" evidence="12">
    <location>
        <position position="265"/>
    </location>
    <ligand>
        <name>K(+)</name>
        <dbReference type="ChEBI" id="CHEBI:29103"/>
    </ligand>
</feature>
<comment type="function">
    <text evidence="12">Catalyzes the phosphorylation of ribose at O-5 in a reaction requiring ATP and magnesium. The resulting D-ribose-5-phosphate can then be used either for sythesis of nucleotides, histidine, and tryptophan, or as a component of the pentose phosphate pathway.</text>
</comment>
<protein>
    <recommendedName>
        <fullName evidence="3 12">Ribokinase</fullName>
        <shortName evidence="12">RK</shortName>
        <ecNumber evidence="2 12">2.7.1.15</ecNumber>
    </recommendedName>
</protein>
<feature type="binding site" evidence="12">
    <location>
        <position position="316"/>
    </location>
    <ligand>
        <name>K(+)</name>
        <dbReference type="ChEBI" id="CHEBI:29103"/>
    </ligand>
</feature>
<keyword evidence="12" id="KW-0539">Nucleus</keyword>
<feature type="binding site" evidence="12">
    <location>
        <begin position="43"/>
        <end position="47"/>
    </location>
    <ligand>
        <name>substrate</name>
    </ligand>
</feature>
<evidence type="ECO:0000313" key="15">
    <source>
        <dbReference type="Proteomes" id="UP000800097"/>
    </source>
</evidence>
<dbReference type="CDD" id="cd01174">
    <property type="entry name" value="ribokinase"/>
    <property type="match status" value="1"/>
</dbReference>
<dbReference type="AlphaFoldDB" id="A0A6A6JUT6"/>
<dbReference type="GO" id="GO:0046872">
    <property type="term" value="F:metal ion binding"/>
    <property type="evidence" value="ECO:0007669"/>
    <property type="project" value="UniProtKB-KW"/>
</dbReference>
<keyword evidence="4 12" id="KW-0808">Transferase</keyword>
<dbReference type="PANTHER" id="PTHR10584">
    <property type="entry name" value="SUGAR KINASE"/>
    <property type="match status" value="1"/>
</dbReference>
<feature type="binding site" evidence="12">
    <location>
        <position position="263"/>
    </location>
    <ligand>
        <name>K(+)</name>
        <dbReference type="ChEBI" id="CHEBI:29103"/>
    </ligand>
</feature>
<dbReference type="InterPro" id="IPR002139">
    <property type="entry name" value="Ribo/fructo_kinase"/>
</dbReference>
<feature type="binding site" evidence="12">
    <location>
        <position position="269"/>
    </location>
    <ligand>
        <name>substrate</name>
    </ligand>
</feature>
<evidence type="ECO:0000256" key="3">
    <source>
        <dbReference type="ARBA" id="ARBA00016943"/>
    </source>
</evidence>
<evidence type="ECO:0000313" key="14">
    <source>
        <dbReference type="EMBL" id="KAF2279984.1"/>
    </source>
</evidence>
<keyword evidence="8 12" id="KW-0067">ATP-binding</keyword>
<evidence type="ECO:0000256" key="5">
    <source>
        <dbReference type="ARBA" id="ARBA00022723"/>
    </source>
</evidence>
<comment type="subunit">
    <text evidence="12">Homodimer.</text>
</comment>
<comment type="activity regulation">
    <text evidence="12">Activated by a monovalent cation that binds near, but not in, the active site. The most likely occupant of the site in vivo is potassium. Ion binding induces a conformational change that may alter substrate affinity.</text>
</comment>
<dbReference type="GeneID" id="54548365"/>
<dbReference type="Gene3D" id="3.40.1190.20">
    <property type="match status" value="1"/>
</dbReference>
<feature type="domain" description="Carbohydrate kinase PfkB" evidence="13">
    <location>
        <begin position="8"/>
        <end position="319"/>
    </location>
</feature>
<dbReference type="InterPro" id="IPR011877">
    <property type="entry name" value="Ribokinase"/>
</dbReference>
<dbReference type="PRINTS" id="PR00990">
    <property type="entry name" value="RIBOKINASE"/>
</dbReference>
<keyword evidence="12" id="KW-0963">Cytoplasm</keyword>
<keyword evidence="7 12" id="KW-0418">Kinase</keyword>